<evidence type="ECO:0000256" key="1">
    <source>
        <dbReference type="ARBA" id="ARBA00004651"/>
    </source>
</evidence>
<keyword evidence="6" id="KW-0297">G-protein coupled receptor</keyword>
<evidence type="ECO:0000256" key="9">
    <source>
        <dbReference type="ARBA" id="ARBA00023224"/>
    </source>
</evidence>
<feature type="domain" description="G-protein coupled receptors family 1 profile" evidence="11">
    <location>
        <begin position="40"/>
        <end position="288"/>
    </location>
</feature>
<feature type="transmembrane region" description="Helical" evidence="10">
    <location>
        <begin position="25"/>
        <end position="49"/>
    </location>
</feature>
<dbReference type="GO" id="GO:0004930">
    <property type="term" value="F:G protein-coupled receptor activity"/>
    <property type="evidence" value="ECO:0007669"/>
    <property type="project" value="UniProtKB-KW"/>
</dbReference>
<keyword evidence="2" id="KW-1003">Cell membrane</keyword>
<evidence type="ECO:0000256" key="7">
    <source>
        <dbReference type="ARBA" id="ARBA00023136"/>
    </source>
</evidence>
<feature type="transmembrane region" description="Helical" evidence="10">
    <location>
        <begin position="195"/>
        <end position="217"/>
    </location>
</feature>
<feature type="transmembrane region" description="Helical" evidence="10">
    <location>
        <begin position="140"/>
        <end position="163"/>
    </location>
</feature>
<name>A0AAV6YPF7_ENGPU</name>
<keyword evidence="5 10" id="KW-1133">Transmembrane helix</keyword>
<evidence type="ECO:0000256" key="5">
    <source>
        <dbReference type="ARBA" id="ARBA00022989"/>
    </source>
</evidence>
<feature type="transmembrane region" description="Helical" evidence="10">
    <location>
        <begin position="238"/>
        <end position="259"/>
    </location>
</feature>
<keyword evidence="8" id="KW-0675">Receptor</keyword>
<evidence type="ECO:0000256" key="2">
    <source>
        <dbReference type="ARBA" id="ARBA00022475"/>
    </source>
</evidence>
<dbReference type="Proteomes" id="UP000824782">
    <property type="component" value="Unassembled WGS sequence"/>
</dbReference>
<dbReference type="InterPro" id="IPR000725">
    <property type="entry name" value="Olfact_rcpt"/>
</dbReference>
<evidence type="ECO:0000256" key="4">
    <source>
        <dbReference type="ARBA" id="ARBA00022725"/>
    </source>
</evidence>
<dbReference type="PRINTS" id="PR00237">
    <property type="entry name" value="GPCRRHODOPSN"/>
</dbReference>
<dbReference type="EMBL" id="WNYA01016081">
    <property type="protein sequence ID" value="KAG8539142.1"/>
    <property type="molecule type" value="Genomic_DNA"/>
</dbReference>
<evidence type="ECO:0000259" key="11">
    <source>
        <dbReference type="PROSITE" id="PS50262"/>
    </source>
</evidence>
<keyword evidence="3 10" id="KW-0812">Transmembrane</keyword>
<organism evidence="12 13">
    <name type="scientific">Engystomops pustulosus</name>
    <name type="common">Tungara frog</name>
    <name type="synonym">Physalaemus pustulosus</name>
    <dbReference type="NCBI Taxonomy" id="76066"/>
    <lineage>
        <taxon>Eukaryota</taxon>
        <taxon>Metazoa</taxon>
        <taxon>Chordata</taxon>
        <taxon>Craniata</taxon>
        <taxon>Vertebrata</taxon>
        <taxon>Euteleostomi</taxon>
        <taxon>Amphibia</taxon>
        <taxon>Batrachia</taxon>
        <taxon>Anura</taxon>
        <taxon>Neobatrachia</taxon>
        <taxon>Hyloidea</taxon>
        <taxon>Leptodactylidae</taxon>
        <taxon>Leiuperinae</taxon>
        <taxon>Engystomops</taxon>
    </lineage>
</organism>
<keyword evidence="9" id="KW-0807">Transducer</keyword>
<dbReference type="PANTHER" id="PTHR26452">
    <property type="entry name" value="OLFACTORY RECEPTOR"/>
    <property type="match status" value="1"/>
</dbReference>
<comment type="subcellular location">
    <subcellularLocation>
        <location evidence="1">Cell membrane</location>
        <topology evidence="1">Multi-pass membrane protein</topology>
    </subcellularLocation>
</comment>
<feature type="transmembrane region" description="Helical" evidence="10">
    <location>
        <begin position="271"/>
        <end position="290"/>
    </location>
</feature>
<dbReference type="InterPro" id="IPR000276">
    <property type="entry name" value="GPCR_Rhodpsn"/>
</dbReference>
<keyword evidence="4" id="KW-0552">Olfaction</keyword>
<evidence type="ECO:0000256" key="10">
    <source>
        <dbReference type="SAM" id="Phobius"/>
    </source>
</evidence>
<dbReference type="CDD" id="cd13954">
    <property type="entry name" value="7tmA_OR"/>
    <property type="match status" value="1"/>
</dbReference>
<dbReference type="InterPro" id="IPR050516">
    <property type="entry name" value="Olfactory_GPCR"/>
</dbReference>
<gene>
    <name evidence="12" type="ORF">GDO81_021356</name>
</gene>
<dbReference type="PROSITE" id="PS50262">
    <property type="entry name" value="G_PROTEIN_RECEP_F1_2"/>
    <property type="match status" value="1"/>
</dbReference>
<dbReference type="GO" id="GO:0004984">
    <property type="term" value="F:olfactory receptor activity"/>
    <property type="evidence" value="ECO:0007669"/>
    <property type="project" value="InterPro"/>
</dbReference>
<dbReference type="SUPFAM" id="SSF81321">
    <property type="entry name" value="Family A G protein-coupled receptor-like"/>
    <property type="match status" value="1"/>
</dbReference>
<proteinExistence type="predicted"/>
<dbReference type="GO" id="GO:0005886">
    <property type="term" value="C:plasma membrane"/>
    <property type="evidence" value="ECO:0007669"/>
    <property type="project" value="UniProtKB-SubCell"/>
</dbReference>
<reference evidence="12" key="1">
    <citation type="thesis" date="2020" institute="ProQuest LLC" country="789 East Eisenhower Parkway, Ann Arbor, MI, USA">
        <title>Comparative Genomics and Chromosome Evolution.</title>
        <authorList>
            <person name="Mudd A.B."/>
        </authorList>
    </citation>
    <scope>NUCLEOTIDE SEQUENCE</scope>
    <source>
        <strain evidence="12">237g6f4</strain>
        <tissue evidence="12">Blood</tissue>
    </source>
</reference>
<evidence type="ECO:0000256" key="6">
    <source>
        <dbReference type="ARBA" id="ARBA00023040"/>
    </source>
</evidence>
<feature type="transmembrane region" description="Helical" evidence="10">
    <location>
        <begin position="100"/>
        <end position="119"/>
    </location>
</feature>
<dbReference type="Gene3D" id="1.20.1070.10">
    <property type="entry name" value="Rhodopsin 7-helix transmembrane proteins"/>
    <property type="match status" value="1"/>
</dbReference>
<dbReference type="AlphaFoldDB" id="A0AAV6YPF7"/>
<evidence type="ECO:0000313" key="12">
    <source>
        <dbReference type="EMBL" id="KAG8539142.1"/>
    </source>
</evidence>
<dbReference type="Pfam" id="PF13853">
    <property type="entry name" value="7tm_4"/>
    <property type="match status" value="1"/>
</dbReference>
<keyword evidence="7 10" id="KW-0472">Membrane</keyword>
<accession>A0AAV6YPF7</accession>
<evidence type="ECO:0000256" key="3">
    <source>
        <dbReference type="ARBA" id="ARBA00022692"/>
    </source>
</evidence>
<comment type="caution">
    <text evidence="12">The sequence shown here is derived from an EMBL/GenBank/DDBJ whole genome shotgun (WGS) entry which is preliminary data.</text>
</comment>
<dbReference type="FunFam" id="1.20.1070.10:FF:000015">
    <property type="entry name" value="Olfactory receptor"/>
    <property type="match status" value="1"/>
</dbReference>
<sequence length="312" mass="35764">MDNNWTSIKNFQIVAFSNDTEKNNLFFLIFFCIYMSGLLGNLVIISIVITDVHLHSPMYILLCNLSLVDIIFTSSTLPKLMDILISGNFSISFVQCFSQLYFFMFAAGTEDILLSLMAYDRYLAVCKPLHYHMIMNKKKYVLLLLGTWVCGFINALFMTVSIYQLDLCRSNKIQHFFCDIKALEKISCNSSGFHIILYIETMLLAFCPFLLSVISYIKIITSILVIKSPNSRKKTFSTCTSHLTVLIIFYGTGLCMYMNPPSQHLEKQDLVFSVLYTAVTPMLNPLIYSLRNKEVKAAVRKIVLNKRNGIFY</sequence>
<keyword evidence="4" id="KW-0716">Sensory transduction</keyword>
<evidence type="ECO:0000256" key="8">
    <source>
        <dbReference type="ARBA" id="ARBA00023170"/>
    </source>
</evidence>
<dbReference type="InterPro" id="IPR017452">
    <property type="entry name" value="GPCR_Rhodpsn_7TM"/>
</dbReference>
<protein>
    <recommendedName>
        <fullName evidence="11">G-protein coupled receptors family 1 profile domain-containing protein</fullName>
    </recommendedName>
</protein>
<evidence type="ECO:0000313" key="13">
    <source>
        <dbReference type="Proteomes" id="UP000824782"/>
    </source>
</evidence>
<keyword evidence="13" id="KW-1185">Reference proteome</keyword>
<dbReference type="PRINTS" id="PR00245">
    <property type="entry name" value="OLFACTORYR"/>
</dbReference>